<sequence length="300" mass="33022">MKTTTGLIAALLSALPAWAALPAGSNAGAIVGTTLAQLHPTQAALGYRQLDYKLHRYQAEPEKLFDDYCESMGQKGVATFDAASTLSEPASFRCKAAVGTQPGPMKTAVIGPDNQLYLTDGHHTFSNFADIAGLSTPVQVRITDDFRSLKSMNAFWQQMEARHLVWLETPQGTIAPGALPRELGRQHMQNDDYRSLVYFVRDIGFAKEKNPPPFLEFYWGKWLATQLPLQRMDLNDRQGYAAAITQVAERMTGVAKDTVIGQNDSGPLTARQLGARDSVNEKKLHKLQADGGKLDWAFRP</sequence>
<dbReference type="InterPro" id="IPR014956">
    <property type="entry name" value="ParBc_2"/>
</dbReference>
<feature type="chain" id="PRO_5011964646" description="Chromosome partitioning protein ParB" evidence="1">
    <location>
        <begin position="20"/>
        <end position="300"/>
    </location>
</feature>
<keyword evidence="1" id="KW-0732">Signal</keyword>
<feature type="signal peptide" evidence="1">
    <location>
        <begin position="1"/>
        <end position="19"/>
    </location>
</feature>
<proteinExistence type="predicted"/>
<evidence type="ECO:0000313" key="2">
    <source>
        <dbReference type="EMBL" id="ORM72677.1"/>
    </source>
</evidence>
<dbReference type="InterPro" id="IPR036086">
    <property type="entry name" value="ParB/Sulfiredoxin_sf"/>
</dbReference>
<comment type="caution">
    <text evidence="2">The sequence shown here is derived from an EMBL/GenBank/DDBJ whole genome shotgun (WGS) entry which is preliminary data.</text>
</comment>
<dbReference type="Proteomes" id="UP000193104">
    <property type="component" value="Unassembled WGS sequence"/>
</dbReference>
<dbReference type="RefSeq" id="WP_128601797.1">
    <property type="nucleotide sequence ID" value="NZ_MLFS01000037.1"/>
</dbReference>
<keyword evidence="3" id="KW-1185">Reference proteome</keyword>
<dbReference type="CDD" id="cd16390">
    <property type="entry name" value="ParB_N_Srx_like"/>
    <property type="match status" value="1"/>
</dbReference>
<dbReference type="Pfam" id="PF08857">
    <property type="entry name" value="ParBc_2"/>
    <property type="match status" value="1"/>
</dbReference>
<accession>A0A1X1D7T2</accession>
<dbReference type="SUPFAM" id="SSF110849">
    <property type="entry name" value="ParB/Sulfiredoxin"/>
    <property type="match status" value="1"/>
</dbReference>
<evidence type="ECO:0008006" key="4">
    <source>
        <dbReference type="Google" id="ProtNLM"/>
    </source>
</evidence>
<dbReference type="STRING" id="1076551.HA48_13415"/>
<organism evidence="2 3">
    <name type="scientific">Pantoea wallisii</name>
    <dbReference type="NCBI Taxonomy" id="1076551"/>
    <lineage>
        <taxon>Bacteria</taxon>
        <taxon>Pseudomonadati</taxon>
        <taxon>Pseudomonadota</taxon>
        <taxon>Gammaproteobacteria</taxon>
        <taxon>Enterobacterales</taxon>
        <taxon>Erwiniaceae</taxon>
        <taxon>Pantoea</taxon>
    </lineage>
</organism>
<reference evidence="2 3" key="1">
    <citation type="journal article" date="2017" name="Antonie Van Leeuwenhoek">
        <title>Phylogenomic resolution of the bacterial genus Pantoea and its relationship with Erwinia and Tatumella.</title>
        <authorList>
            <person name="Palmer M."/>
            <person name="Steenkamp E.T."/>
            <person name="Coetzee M.P."/>
            <person name="Chan W.Y."/>
            <person name="van Zyl E."/>
            <person name="De Maayer P."/>
            <person name="Coutinho T.A."/>
            <person name="Blom J."/>
            <person name="Smits T.H."/>
            <person name="Duffy B."/>
            <person name="Venter S.N."/>
        </authorList>
    </citation>
    <scope>NUCLEOTIDE SEQUENCE [LARGE SCALE GENOMIC DNA]</scope>
    <source>
        <strain evidence="2 3">LMG 26277</strain>
    </source>
</reference>
<dbReference type="EMBL" id="MLFS01000037">
    <property type="protein sequence ID" value="ORM72677.1"/>
    <property type="molecule type" value="Genomic_DNA"/>
</dbReference>
<dbReference type="Gene3D" id="3.90.1530.10">
    <property type="entry name" value="Conserved hypothetical protein from pyrococcus furiosus pfu- 392566-001, ParB domain"/>
    <property type="match status" value="1"/>
</dbReference>
<evidence type="ECO:0000313" key="3">
    <source>
        <dbReference type="Proteomes" id="UP000193104"/>
    </source>
</evidence>
<evidence type="ECO:0000256" key="1">
    <source>
        <dbReference type="SAM" id="SignalP"/>
    </source>
</evidence>
<dbReference type="AlphaFoldDB" id="A0A1X1D7T2"/>
<dbReference type="Gene3D" id="1.10.8.10">
    <property type="entry name" value="DNA helicase RuvA subunit, C-terminal domain"/>
    <property type="match status" value="1"/>
</dbReference>
<protein>
    <recommendedName>
        <fullName evidence="4">Chromosome partitioning protein ParB</fullName>
    </recommendedName>
</protein>
<gene>
    <name evidence="2" type="ORF">HA48_13415</name>
</gene>
<name>A0A1X1D7T2_9GAMM</name>
<dbReference type="OrthoDB" id="323572at2"/>